<accession>A0A845LBE1</accession>
<dbReference type="AlphaFoldDB" id="A0A845LBE1"/>
<dbReference type="Pfam" id="PF09609">
    <property type="entry name" value="Cas_GSU0054"/>
    <property type="match status" value="1"/>
</dbReference>
<dbReference type="RefSeq" id="WP_161262064.1">
    <property type="nucleotide sequence ID" value="NZ_JAFBDC010000007.1"/>
</dbReference>
<dbReference type="EMBL" id="WXEX01000008">
    <property type="protein sequence ID" value="MZP43498.1"/>
    <property type="molecule type" value="Genomic_DNA"/>
</dbReference>
<proteinExistence type="predicted"/>
<dbReference type="InterPro" id="IPR019089">
    <property type="entry name" value="Cas_GSU0054"/>
</dbReference>
<dbReference type="Proteomes" id="UP000471031">
    <property type="component" value="Unassembled WGS sequence"/>
</dbReference>
<gene>
    <name evidence="1" type="primary">cas5u6u</name>
    <name evidence="1" type="ORF">GTO89_10650</name>
</gene>
<name>A0A845LBE1_HELGE</name>
<evidence type="ECO:0000313" key="2">
    <source>
        <dbReference type="Proteomes" id="UP000471031"/>
    </source>
</evidence>
<protein>
    <submittedName>
        <fullName evidence="1">Type I-U CRISPR-associated protein Cas5/Cas6</fullName>
    </submittedName>
</protein>
<keyword evidence="2" id="KW-1185">Reference proteome</keyword>
<organism evidence="1 2">
    <name type="scientific">Heliomicrobium gestii</name>
    <name type="common">Heliobacterium gestii</name>
    <dbReference type="NCBI Taxonomy" id="2699"/>
    <lineage>
        <taxon>Bacteria</taxon>
        <taxon>Bacillati</taxon>
        <taxon>Bacillota</taxon>
        <taxon>Clostridia</taxon>
        <taxon>Eubacteriales</taxon>
        <taxon>Heliobacteriaceae</taxon>
        <taxon>Heliomicrobium</taxon>
    </lineage>
</organism>
<comment type="caution">
    <text evidence="1">The sequence shown here is derived from an EMBL/GenBank/DDBJ whole genome shotgun (WGS) entry which is preliminary data.</text>
</comment>
<sequence length="525" mass="59114">MFAIGIHYLNGWAAATNPSNWDRAEWPPHPDRLFMALVSAHFETGEESIERDSLLWLESLTYPAIHASGAVERQMAVPGSSIRNFTGVRAVTKYVPVNDTPKKPERLKLLPELREKRGRTFPVVIPESPFVYFIWADAQPTEEIEAGLAQLCAKVAYLGHSTSLVQVWVEKAPPKPSLVPTKQRGDVRLRVFGEGRLGRLIHLYDSGPIRPSANLWCSYRQAVEEKETEYIASTAFDENIIILRKISGPLIGIESALTVCRFLRDTVLKLATQPIPEWLSGHGPDGSPSRHIHAAFFPLPHVGFQYSDGHLIGLGIALPKSVDPEEVRQVLSSVFYDATWYPRKIQLVMGRLGEWNLVLDNLESRPTALQPWLWTGSGTKQKTDTWATVTPITLHRHLKLTAEEKALLASEEEPRRTTIRQKMLNRKCEELIRQACRFVGIPEPVTIQLMKTSVFAGVPHIKQYPLLERRPGEQLPHTHAILKFPCPVRGPLLLGAGLHRGYGLCRPWFGMKREEGDDDPRPGRV</sequence>
<evidence type="ECO:0000313" key="1">
    <source>
        <dbReference type="EMBL" id="MZP43498.1"/>
    </source>
</evidence>
<dbReference type="OrthoDB" id="128883at2"/>
<reference evidence="1 2" key="1">
    <citation type="submission" date="2020-01" db="EMBL/GenBank/DDBJ databases">
        <title>Whole genome sequence of Heliobacterium gestii DSM 11169.</title>
        <authorList>
            <person name="Kyndt J.A."/>
            <person name="Meyer T.E."/>
        </authorList>
    </citation>
    <scope>NUCLEOTIDE SEQUENCE [LARGE SCALE GENOMIC DNA]</scope>
    <source>
        <strain evidence="1 2">DSM 11169</strain>
    </source>
</reference>
<dbReference type="NCBIfam" id="TIGR02165">
    <property type="entry name" value="cas5_6_GSU0054"/>
    <property type="match status" value="1"/>
</dbReference>